<organism evidence="1 2">
    <name type="scientific">Amycolatopsis vancoresmycina DSM 44592</name>
    <dbReference type="NCBI Taxonomy" id="1292037"/>
    <lineage>
        <taxon>Bacteria</taxon>
        <taxon>Bacillati</taxon>
        <taxon>Actinomycetota</taxon>
        <taxon>Actinomycetes</taxon>
        <taxon>Pseudonocardiales</taxon>
        <taxon>Pseudonocardiaceae</taxon>
        <taxon>Amycolatopsis</taxon>
    </lineage>
</organism>
<dbReference type="SUPFAM" id="SSF52540">
    <property type="entry name" value="P-loop containing nucleoside triphosphate hydrolases"/>
    <property type="match status" value="1"/>
</dbReference>
<dbReference type="Gene3D" id="1.25.40.10">
    <property type="entry name" value="Tetratricopeptide repeat domain"/>
    <property type="match status" value="3"/>
</dbReference>
<dbReference type="Pfam" id="PF13374">
    <property type="entry name" value="TPR_10"/>
    <property type="match status" value="1"/>
</dbReference>
<evidence type="ECO:0000313" key="2">
    <source>
        <dbReference type="Proteomes" id="UP000014139"/>
    </source>
</evidence>
<dbReference type="PANTHER" id="PTHR46082">
    <property type="entry name" value="ATP/GTP-BINDING PROTEIN-RELATED"/>
    <property type="match status" value="1"/>
</dbReference>
<dbReference type="AlphaFoldDB" id="R1G4S1"/>
<dbReference type="InterPro" id="IPR027417">
    <property type="entry name" value="P-loop_NTPase"/>
</dbReference>
<gene>
    <name evidence="1" type="ORF">H480_21757</name>
</gene>
<protein>
    <submittedName>
        <fullName evidence="1">Uncharacterized protein</fullName>
    </submittedName>
</protein>
<dbReference type="Proteomes" id="UP000014139">
    <property type="component" value="Unassembled WGS sequence"/>
</dbReference>
<dbReference type="Pfam" id="PF13424">
    <property type="entry name" value="TPR_12"/>
    <property type="match status" value="2"/>
</dbReference>
<accession>R1G4S1</accession>
<dbReference type="InterPro" id="IPR053137">
    <property type="entry name" value="NLR-like"/>
</dbReference>
<dbReference type="EMBL" id="AOUO01000315">
    <property type="protein sequence ID" value="EOD66442.1"/>
    <property type="molecule type" value="Genomic_DNA"/>
</dbReference>
<dbReference type="SUPFAM" id="SSF48452">
    <property type="entry name" value="TPR-like"/>
    <property type="match status" value="3"/>
</dbReference>
<evidence type="ECO:0000313" key="1">
    <source>
        <dbReference type="EMBL" id="EOD66442.1"/>
    </source>
</evidence>
<dbReference type="InterPro" id="IPR011990">
    <property type="entry name" value="TPR-like_helical_dom_sf"/>
</dbReference>
<keyword evidence="2" id="KW-1185">Reference proteome</keyword>
<dbReference type="Gene3D" id="3.40.50.300">
    <property type="entry name" value="P-loop containing nucleotide triphosphate hydrolases"/>
    <property type="match status" value="1"/>
</dbReference>
<dbReference type="PATRIC" id="fig|1292037.4.peg.4123"/>
<comment type="caution">
    <text evidence="1">The sequence shown here is derived from an EMBL/GenBank/DDBJ whole genome shotgun (WGS) entry which is preliminary data.</text>
</comment>
<reference evidence="1 2" key="1">
    <citation type="submission" date="2013-02" db="EMBL/GenBank/DDBJ databases">
        <title>Draft genome sequence of Amycolatopsis vancoresmycina strain DSM 44592T.</title>
        <authorList>
            <person name="Kumar S."/>
            <person name="Kaur N."/>
            <person name="Kaur C."/>
            <person name="Raghava G.P.S."/>
            <person name="Mayilraj S."/>
        </authorList>
    </citation>
    <scope>NUCLEOTIDE SEQUENCE [LARGE SCALE GENOMIC DNA]</scope>
    <source>
        <strain evidence="1 2">DSM 44592</strain>
    </source>
</reference>
<name>R1G4S1_9PSEU</name>
<dbReference type="PANTHER" id="PTHR46082:SF6">
    <property type="entry name" value="AAA+ ATPASE DOMAIN-CONTAINING PROTEIN-RELATED"/>
    <property type="match status" value="1"/>
</dbReference>
<sequence>MLAGMGGVGKSTIALSLVSSLERRRRFRQARATWWVSAADRTSFLGGMVSVARALGSSQADLTAIGAGAPDGADRVWSLLDAAPRRWLLVVDNADDVSVLATGRVGDGNGWVRTSRRGITVVTTRTSDPATWGSFARLHRLSPVAHPDAARILLDLAPEAGDAVTAERLAARLGGLPLALKTAATYLASDFAQVASFAEYVRALDTGSTFAPTAPGPAEPRETVTQTFEISLDGLAVQGCPEARAMLRILSCFAPWTAIPVSALDPSLLAPALGEQTAARVESVLRSLAGAALLDVQPITVSGKTQAALTLHPVVVDSCRIQAAEHARRTSDLAIFRAAAGVAANLADSCRQKLLADLADYTLTHLRAILDTAGSFISGDELVALLNSISRAVKILYGQLSVPYQMEALVRHALREAVRLGDEHVTTCKLESALGDALFCAGHTAEAEIAYQKALHGYARLVGGENRDTLDARHGLGLVVGHQGRWAEARSHLAQALVETVKIYGNTDLWTLQLRHCLAWVQAREGKWEAAEDGFRGVYSDILEAHGEAVSQAHGTLSHLAWTVEHQGRFGEATGLFERMLATSTKADGAKSRRALSARFNLARLAVEQGRWQAAKDGLDGLLADYESLTHPIIEDEIDCRFWLAELEFRQERFDEAERLLGILLKTATNNLGATHLSTLAVRHTMAVVARSRGESGAAEEILRSILVVQDRLLGRGNRDTLCTVCELGWAITTQERYAEAAGHFTQVIESETDPSASHRLSARHGLAWTAAQQGDNSGSAAELRAIQDQYRSRFSPCHVNTLKVAFDLAQVLGAQGETEEALGTYAHVLQARIGLLGPRHPLVRRTRDAMKQLRQSRRQDGVR</sequence>
<dbReference type="GO" id="GO:0043531">
    <property type="term" value="F:ADP binding"/>
    <property type="evidence" value="ECO:0007669"/>
    <property type="project" value="InterPro"/>
</dbReference>
<proteinExistence type="predicted"/>